<evidence type="ECO:0000256" key="6">
    <source>
        <dbReference type="RuleBase" id="RU367102"/>
    </source>
</evidence>
<dbReference type="PANTHER" id="PTHR33109:SF77">
    <property type="entry name" value="EPIDERMAL PATTERNING FACTOR-LIKE PROTEIN"/>
    <property type="match status" value="1"/>
</dbReference>
<evidence type="ECO:0000256" key="7">
    <source>
        <dbReference type="SAM" id="Phobius"/>
    </source>
</evidence>
<comment type="subcellular location">
    <subcellularLocation>
        <location evidence="1 6">Secreted</location>
    </subcellularLocation>
</comment>
<keyword evidence="4" id="KW-0732">Signal</keyword>
<feature type="transmembrane region" description="Helical" evidence="7">
    <location>
        <begin position="52"/>
        <end position="72"/>
    </location>
</feature>
<reference evidence="8" key="1">
    <citation type="journal article" date="2018" name="DNA Res.">
        <title>Multiple hybrid de novo genome assembly of finger millet, an orphan allotetraploid crop.</title>
        <authorList>
            <person name="Hatakeyama M."/>
            <person name="Aluri S."/>
            <person name="Balachadran M.T."/>
            <person name="Sivarajan S.R."/>
            <person name="Patrignani A."/>
            <person name="Gruter S."/>
            <person name="Poveda L."/>
            <person name="Shimizu-Inatsugi R."/>
            <person name="Baeten J."/>
            <person name="Francoijs K.J."/>
            <person name="Nataraja K.N."/>
            <person name="Reddy Y.A.N."/>
            <person name="Phadnis S."/>
            <person name="Ravikumar R.L."/>
            <person name="Schlapbach R."/>
            <person name="Sreeman S.M."/>
            <person name="Shimizu K.K."/>
        </authorList>
    </citation>
    <scope>NUCLEOTIDE SEQUENCE</scope>
</reference>
<evidence type="ECO:0000256" key="3">
    <source>
        <dbReference type="ARBA" id="ARBA00022525"/>
    </source>
</evidence>
<comment type="similarity">
    <text evidence="2 6">Belongs to the plant cysteine rich small secretory peptide family. Epidermal patterning factor subfamily.</text>
</comment>
<dbReference type="GO" id="GO:0005576">
    <property type="term" value="C:extracellular region"/>
    <property type="evidence" value="ECO:0007669"/>
    <property type="project" value="UniProtKB-SubCell"/>
</dbReference>
<evidence type="ECO:0000256" key="4">
    <source>
        <dbReference type="ARBA" id="ARBA00022729"/>
    </source>
</evidence>
<proteinExistence type="inferred from homology"/>
<comment type="caution">
    <text evidence="8">The sequence shown here is derived from an EMBL/GenBank/DDBJ whole genome shotgun (WGS) entry which is preliminary data.</text>
</comment>
<reference evidence="8" key="2">
    <citation type="submission" date="2021-12" db="EMBL/GenBank/DDBJ databases">
        <title>Resequencing data analysis of finger millet.</title>
        <authorList>
            <person name="Hatakeyama M."/>
            <person name="Aluri S."/>
            <person name="Balachadran M.T."/>
            <person name="Sivarajan S.R."/>
            <person name="Poveda L."/>
            <person name="Shimizu-Inatsugi R."/>
            <person name="Schlapbach R."/>
            <person name="Sreeman S.M."/>
            <person name="Shimizu K.K."/>
        </authorList>
    </citation>
    <scope>NUCLEOTIDE SEQUENCE</scope>
</reference>
<gene>
    <name evidence="8" type="primary">ga22069</name>
    <name evidence="8" type="ORF">PR202_ga22069</name>
</gene>
<organism evidence="8 9">
    <name type="scientific">Eleusine coracana subsp. coracana</name>
    <dbReference type="NCBI Taxonomy" id="191504"/>
    <lineage>
        <taxon>Eukaryota</taxon>
        <taxon>Viridiplantae</taxon>
        <taxon>Streptophyta</taxon>
        <taxon>Embryophyta</taxon>
        <taxon>Tracheophyta</taxon>
        <taxon>Spermatophyta</taxon>
        <taxon>Magnoliopsida</taxon>
        <taxon>Liliopsida</taxon>
        <taxon>Poales</taxon>
        <taxon>Poaceae</taxon>
        <taxon>PACMAD clade</taxon>
        <taxon>Chloridoideae</taxon>
        <taxon>Cynodonteae</taxon>
        <taxon>Eleusininae</taxon>
        <taxon>Eleusine</taxon>
    </lineage>
</organism>
<keyword evidence="3 6" id="KW-0964">Secreted</keyword>
<keyword evidence="5" id="KW-1015">Disulfide bond</keyword>
<dbReference type="GO" id="GO:0010052">
    <property type="term" value="P:guard cell differentiation"/>
    <property type="evidence" value="ECO:0007669"/>
    <property type="project" value="UniProtKB-UniRule"/>
</dbReference>
<name>A0AAV5D2P5_ELECO</name>
<dbReference type="PANTHER" id="PTHR33109">
    <property type="entry name" value="EPIDERMAL PATTERNING FACTOR-LIKE PROTEIN 4"/>
    <property type="match status" value="1"/>
</dbReference>
<evidence type="ECO:0000256" key="5">
    <source>
        <dbReference type="ARBA" id="ARBA00023157"/>
    </source>
</evidence>
<evidence type="ECO:0000313" key="8">
    <source>
        <dbReference type="EMBL" id="GJN04515.1"/>
    </source>
</evidence>
<keyword evidence="9" id="KW-1185">Reference proteome</keyword>
<sequence length="163" mass="18027">MCKRFTENKVINLFSVLDGMMPAAETLQDPRRHRASSSSTAMGVVSCRRRKALLAVVLFFAAAVVVTTARPIRLPAAALARRRIDSSTPVARSTMWPDGVAAVQPRRRWLVGPGSSPPTCRSRCGRCQPCRAARVAIQPGVGPQWEYYPEVWRCKCGNKLFMP</sequence>
<evidence type="ECO:0000256" key="1">
    <source>
        <dbReference type="ARBA" id="ARBA00004613"/>
    </source>
</evidence>
<keyword evidence="7" id="KW-0472">Membrane</keyword>
<accession>A0AAV5D2P5</accession>
<evidence type="ECO:0000256" key="2">
    <source>
        <dbReference type="ARBA" id="ARBA00008127"/>
    </source>
</evidence>
<keyword evidence="6" id="KW-0217">Developmental protein</keyword>
<keyword evidence="7" id="KW-1133">Transmembrane helix</keyword>
<dbReference type="InterPro" id="IPR039455">
    <property type="entry name" value="EPFL"/>
</dbReference>
<dbReference type="Proteomes" id="UP001054889">
    <property type="component" value="Unassembled WGS sequence"/>
</dbReference>
<dbReference type="EMBL" id="BQKI01000011">
    <property type="protein sequence ID" value="GJN04515.1"/>
    <property type="molecule type" value="Genomic_DNA"/>
</dbReference>
<comment type="function">
    <text evidence="6">Controls stomatal patterning.</text>
</comment>
<keyword evidence="7" id="KW-0812">Transmembrane</keyword>
<evidence type="ECO:0000313" key="9">
    <source>
        <dbReference type="Proteomes" id="UP001054889"/>
    </source>
</evidence>
<protein>
    <recommendedName>
        <fullName evidence="6">Epidermal patterning factor-like protein</fullName>
    </recommendedName>
</protein>
<dbReference type="Pfam" id="PF17181">
    <property type="entry name" value="EPF"/>
    <property type="match status" value="1"/>
</dbReference>
<dbReference type="AlphaFoldDB" id="A0AAV5D2P5"/>